<name>A0A4P9X7F8_9FUNG</name>
<keyword evidence="3 4" id="KW-0175">Coiled coil</keyword>
<feature type="coiled-coil region" evidence="4">
    <location>
        <begin position="156"/>
        <end position="183"/>
    </location>
</feature>
<dbReference type="GO" id="GO:0030036">
    <property type="term" value="P:actin cytoskeleton organization"/>
    <property type="evidence" value="ECO:0007669"/>
    <property type="project" value="UniProtKB-ARBA"/>
</dbReference>
<evidence type="ECO:0000256" key="3">
    <source>
        <dbReference type="PROSITE-ProRule" id="PRU01077"/>
    </source>
</evidence>
<evidence type="ECO:0000259" key="7">
    <source>
        <dbReference type="PROSITE" id="PS51741"/>
    </source>
</evidence>
<dbReference type="InterPro" id="IPR027267">
    <property type="entry name" value="AH/BAR_dom_sf"/>
</dbReference>
<protein>
    <recommendedName>
        <fullName evidence="10">FCH-domain-containing protein</fullName>
    </recommendedName>
</protein>
<dbReference type="Gene3D" id="2.30.30.40">
    <property type="entry name" value="SH3 Domains"/>
    <property type="match status" value="1"/>
</dbReference>
<dbReference type="InterPro" id="IPR031160">
    <property type="entry name" value="F_BAR_dom"/>
</dbReference>
<dbReference type="SMART" id="SM00055">
    <property type="entry name" value="FCH"/>
    <property type="match status" value="1"/>
</dbReference>
<dbReference type="InterPro" id="IPR036028">
    <property type="entry name" value="SH3-like_dom_sf"/>
</dbReference>
<feature type="domain" description="SH3" evidence="6">
    <location>
        <begin position="481"/>
        <end position="540"/>
    </location>
</feature>
<dbReference type="PROSITE" id="PS51741">
    <property type="entry name" value="F_BAR"/>
    <property type="match status" value="1"/>
</dbReference>
<dbReference type="SUPFAM" id="SSF103657">
    <property type="entry name" value="BAR/IMD domain-like"/>
    <property type="match status" value="1"/>
</dbReference>
<feature type="coiled-coil region" evidence="4">
    <location>
        <begin position="339"/>
        <end position="400"/>
    </location>
</feature>
<keyword evidence="9" id="KW-1185">Reference proteome</keyword>
<evidence type="ECO:0000256" key="5">
    <source>
        <dbReference type="SAM" id="MobiDB-lite"/>
    </source>
</evidence>
<dbReference type="Pfam" id="PF00611">
    <property type="entry name" value="FCH"/>
    <property type="match status" value="1"/>
</dbReference>
<sequence length="540" mass="60787">MSFGVELWDQVKLLEQYSHQNVQFLHEINDFMKKRSAIEQEYAKSLDKLAKFHKEELTRQAKDATRSWNKALQSGTVMQTWLQVLNQTEAVAAGHEKATEEFDNNFRKQVKRQSEENDKAHKKQFDDIRKAHAELLRIQDNVVKLHERYDTCVKSMETARAAYEKANNDQNATKKDVERLRVESEKRALATQEARNAYTAGIESANAKKDQHFREQLPALLDAVQSSDEQNRIAFLKGMFEKWATLFNSLTPLNEQAWSAVQQAAGCISPTYDSNLLVKMCKTGDGYPADFQFEAKEDVVTPTRGGMSPTSPASGADQADHEELTEDNIINMVWKQGGKKRAHARVKALEREIVDAEKKRANVDLLLQAEKHRPTSPKALNDILSQLRTLHERINGLRQRQYHVACYIAQNDGSGTPETPIQYEVENLTPDTESPVVAKAAAVQNPRFAGLPSQSGSRVDLNQRSMSRMQTGASIAESPAGDAIKYKMDYDFEANPDSQEISVPGGTIIEVLAKQEDGWWCARLPDGREGYIPGTYCSPA</sequence>
<dbReference type="InterPro" id="IPR001452">
    <property type="entry name" value="SH3_domain"/>
</dbReference>
<dbReference type="Pfam" id="PF00018">
    <property type="entry name" value="SH3_1"/>
    <property type="match status" value="1"/>
</dbReference>
<evidence type="ECO:0000313" key="8">
    <source>
        <dbReference type="EMBL" id="RKP00980.1"/>
    </source>
</evidence>
<dbReference type="GO" id="GO:0030864">
    <property type="term" value="C:cortical actin cytoskeleton"/>
    <property type="evidence" value="ECO:0007669"/>
    <property type="project" value="UniProtKB-ARBA"/>
</dbReference>
<evidence type="ECO:0000313" key="9">
    <source>
        <dbReference type="Proteomes" id="UP000274922"/>
    </source>
</evidence>
<feature type="region of interest" description="Disordered" evidence="5">
    <location>
        <begin position="301"/>
        <end position="321"/>
    </location>
</feature>
<dbReference type="CDD" id="cd00174">
    <property type="entry name" value="SH3"/>
    <property type="match status" value="1"/>
</dbReference>
<dbReference type="EMBL" id="ML014190">
    <property type="protein sequence ID" value="RKP00980.1"/>
    <property type="molecule type" value="Genomic_DNA"/>
</dbReference>
<gene>
    <name evidence="8" type="ORF">CXG81DRAFT_12566</name>
</gene>
<evidence type="ECO:0000256" key="2">
    <source>
        <dbReference type="PROSITE-ProRule" id="PRU00192"/>
    </source>
</evidence>
<proteinExistence type="predicted"/>
<dbReference type="PANTHER" id="PTHR15735:SF12">
    <property type="entry name" value="CDC42-INTERACTING PROTEIN 4, ISOFORM B"/>
    <property type="match status" value="1"/>
</dbReference>
<dbReference type="STRING" id="1555241.A0A4P9X7F8"/>
<organism evidence="8 9">
    <name type="scientific">Caulochytrium protostelioides</name>
    <dbReference type="NCBI Taxonomy" id="1555241"/>
    <lineage>
        <taxon>Eukaryota</taxon>
        <taxon>Fungi</taxon>
        <taxon>Fungi incertae sedis</taxon>
        <taxon>Chytridiomycota</taxon>
        <taxon>Chytridiomycota incertae sedis</taxon>
        <taxon>Chytridiomycetes</taxon>
        <taxon>Caulochytriales</taxon>
        <taxon>Caulochytriaceae</taxon>
        <taxon>Caulochytrium</taxon>
    </lineage>
</organism>
<dbReference type="AlphaFoldDB" id="A0A4P9X7F8"/>
<dbReference type="Proteomes" id="UP000274922">
    <property type="component" value="Unassembled WGS sequence"/>
</dbReference>
<dbReference type="OrthoDB" id="8783038at2759"/>
<evidence type="ECO:0000256" key="4">
    <source>
        <dbReference type="SAM" id="Coils"/>
    </source>
</evidence>
<keyword evidence="1 2" id="KW-0728">SH3 domain</keyword>
<dbReference type="SMART" id="SM00326">
    <property type="entry name" value="SH3"/>
    <property type="match status" value="1"/>
</dbReference>
<evidence type="ECO:0000256" key="1">
    <source>
        <dbReference type="ARBA" id="ARBA00022443"/>
    </source>
</evidence>
<dbReference type="PANTHER" id="PTHR15735">
    <property type="entry name" value="FCH AND DOUBLE SH3 DOMAINS PROTEIN"/>
    <property type="match status" value="1"/>
</dbReference>
<feature type="domain" description="F-BAR" evidence="7">
    <location>
        <begin position="1"/>
        <end position="273"/>
    </location>
</feature>
<evidence type="ECO:0008006" key="10">
    <source>
        <dbReference type="Google" id="ProtNLM"/>
    </source>
</evidence>
<dbReference type="PROSITE" id="PS50002">
    <property type="entry name" value="SH3"/>
    <property type="match status" value="1"/>
</dbReference>
<dbReference type="Gene3D" id="1.20.1270.60">
    <property type="entry name" value="Arfaptin homology (AH) domain/BAR domain"/>
    <property type="match status" value="1"/>
</dbReference>
<accession>A0A4P9X7F8</accession>
<evidence type="ECO:0000259" key="6">
    <source>
        <dbReference type="PROSITE" id="PS50002"/>
    </source>
</evidence>
<reference evidence="9" key="1">
    <citation type="journal article" date="2018" name="Nat. Microbiol.">
        <title>Leveraging single-cell genomics to expand the fungal tree of life.</title>
        <authorList>
            <person name="Ahrendt S.R."/>
            <person name="Quandt C.A."/>
            <person name="Ciobanu D."/>
            <person name="Clum A."/>
            <person name="Salamov A."/>
            <person name="Andreopoulos B."/>
            <person name="Cheng J.F."/>
            <person name="Woyke T."/>
            <person name="Pelin A."/>
            <person name="Henrissat B."/>
            <person name="Reynolds N.K."/>
            <person name="Benny G.L."/>
            <person name="Smith M.E."/>
            <person name="James T.Y."/>
            <person name="Grigoriev I.V."/>
        </authorList>
    </citation>
    <scope>NUCLEOTIDE SEQUENCE [LARGE SCALE GENOMIC DNA]</scope>
    <source>
        <strain evidence="9">ATCC 52028</strain>
    </source>
</reference>
<dbReference type="InterPro" id="IPR001060">
    <property type="entry name" value="FCH_dom"/>
</dbReference>
<dbReference type="SUPFAM" id="SSF50044">
    <property type="entry name" value="SH3-domain"/>
    <property type="match status" value="1"/>
</dbReference>